<protein>
    <recommendedName>
        <fullName evidence="1">GAPS4b N-terminal domain-containing protein</fullName>
    </recommendedName>
</protein>
<organism evidence="2 3">
    <name type="scientific">Kaistella chaponensis</name>
    <dbReference type="NCBI Taxonomy" id="713588"/>
    <lineage>
        <taxon>Bacteria</taxon>
        <taxon>Pseudomonadati</taxon>
        <taxon>Bacteroidota</taxon>
        <taxon>Flavobacteriia</taxon>
        <taxon>Flavobacteriales</taxon>
        <taxon>Weeksellaceae</taxon>
        <taxon>Chryseobacterium group</taxon>
        <taxon>Kaistella</taxon>
    </lineage>
</organism>
<dbReference type="AlphaFoldDB" id="A0A1N7JU91"/>
<evidence type="ECO:0000259" key="1">
    <source>
        <dbReference type="Pfam" id="PF26110"/>
    </source>
</evidence>
<dbReference type="Pfam" id="PF26110">
    <property type="entry name" value="GAPS4b_N"/>
    <property type="match status" value="1"/>
</dbReference>
<dbReference type="RefSeq" id="WP_076385428.1">
    <property type="nucleotide sequence ID" value="NZ_FTOI01000002.1"/>
</dbReference>
<dbReference type="Proteomes" id="UP000185839">
    <property type="component" value="Unassembled WGS sequence"/>
</dbReference>
<feature type="domain" description="GAPS4b N-terminal" evidence="1">
    <location>
        <begin position="16"/>
        <end position="76"/>
    </location>
</feature>
<keyword evidence="3" id="KW-1185">Reference proteome</keyword>
<name>A0A1N7JU91_9FLAO</name>
<dbReference type="EMBL" id="FTOI01000002">
    <property type="protein sequence ID" value="SIS52900.1"/>
    <property type="molecule type" value="Genomic_DNA"/>
</dbReference>
<dbReference type="InterPro" id="IPR058955">
    <property type="entry name" value="GAPS4b_N"/>
</dbReference>
<reference evidence="3" key="1">
    <citation type="submission" date="2017-01" db="EMBL/GenBank/DDBJ databases">
        <authorList>
            <person name="Varghese N."/>
            <person name="Submissions S."/>
        </authorList>
    </citation>
    <scope>NUCLEOTIDE SEQUENCE [LARGE SCALE GENOMIC DNA]</scope>
    <source>
        <strain evidence="3">DSM 23145</strain>
    </source>
</reference>
<evidence type="ECO:0000313" key="2">
    <source>
        <dbReference type="EMBL" id="SIS52900.1"/>
    </source>
</evidence>
<dbReference type="STRING" id="713588.SAMN05421789_102325"/>
<proteinExistence type="predicted"/>
<evidence type="ECO:0000313" key="3">
    <source>
        <dbReference type="Proteomes" id="UP000185839"/>
    </source>
</evidence>
<dbReference type="OrthoDB" id="2680312at2"/>
<gene>
    <name evidence="2" type="ORF">SAMN05421789_102325</name>
</gene>
<sequence length="370" mass="43132">MEEKLEIDKFIPFGVELKEILHHRNITPTKQRNFLKSRGIFMNTNDSSAFAATFSSLVLSPNEFEKIKDLVRRKENSEKTATRNLPFDCDKKLIEALPDILPLNGLFENSNFKISNISNFSTIDGNQDHVYCTIDCDTTNYNSSWYRNRNEYKAEIIIKRIEGEKNVTFLLKYSSPETFEIVDCLSKEIVKDFKRKSYTKETDNFQKITFGNFNNETRITFLLKLIEDSTHFTFQKMTNIDIAPDVNKKLPDLLQKFMSGGVQNLKIQGNNLLNNFLISETDNHDFVELAGIDVLFNFSYSGAKGKCSVFYGFQNYFQKRNSSIEFHVDIYDIKLNKEFSHVNKLNVKKFLNQEFEKIKNIKFKEINDKG</sequence>
<accession>A0A1N7JU91</accession>